<accession>A0A0D2JYX8</accession>
<gene>
    <name evidence="1" type="ORF">X474_06380</name>
</gene>
<dbReference type="STRING" id="1429043.X474_06380"/>
<organism evidence="1 2">
    <name type="scientific">Dethiosulfatarculus sandiegensis</name>
    <dbReference type="NCBI Taxonomy" id="1429043"/>
    <lineage>
        <taxon>Bacteria</taxon>
        <taxon>Pseudomonadati</taxon>
        <taxon>Thermodesulfobacteriota</taxon>
        <taxon>Desulfarculia</taxon>
        <taxon>Desulfarculales</taxon>
        <taxon>Desulfarculaceae</taxon>
        <taxon>Dethiosulfatarculus</taxon>
    </lineage>
</organism>
<dbReference type="EMBL" id="AZAC01000008">
    <property type="protein sequence ID" value="KIX14765.1"/>
    <property type="molecule type" value="Genomic_DNA"/>
</dbReference>
<keyword evidence="2" id="KW-1185">Reference proteome</keyword>
<sequence>MNTLIKKMGGSYSFKGDHEQAKKAITDLTVECPLITAANLLYRGKNAEQIFTKDTAETNGLTIKSTRWVGSISLEHWGLKGENITVEPRVGMQLMHWLLSGCLRLADLDNSTEWQNDSESIFKIPLAMSWMFALRRAVSFHGFLKGYQRRRELKHHTLRGRLLVEEQLGHNIIDQHKIACCFEDLTYDIGLNQSITQVINHMRMNGIWPFSPEGQFYFAQQTSFLSQILDLLNTMNVKSPSWPVNPREINWHRGNILYQTVTNLGYGLLTRAGEGQGGMHRKAIFFDMAEIWELFLLVQLKKAAEKSNLIIEHPMSQNRHMKYLLLHKGKGWRGLIPDFILRDKNNKPLAIIDAKYKDITHQKGLPSPEDVSQMFIYQQFYENDKNTPLPGALIYPLCPGLNHEIINCMDQPATAGTPQEHHYFSEGHMGDQKNTPLSWWLWNLGEVNNTDQNKDYKAFMDSLSQAADQVISQLAPVKA</sequence>
<dbReference type="PANTHER" id="PTHR38733:SF1">
    <property type="entry name" value="TYPE IV METHYL-DIRECTED RESTRICTION ENZYME ECOKMCRBC"/>
    <property type="match status" value="1"/>
</dbReference>
<protein>
    <recommendedName>
        <fullName evidence="3">Restriction endonuclease</fullName>
    </recommendedName>
</protein>
<dbReference type="Pfam" id="PF10117">
    <property type="entry name" value="McrBC"/>
    <property type="match status" value="1"/>
</dbReference>
<dbReference type="InterPro" id="IPR019292">
    <property type="entry name" value="McrC"/>
</dbReference>
<dbReference type="PANTHER" id="PTHR38733">
    <property type="entry name" value="PROTEIN MCRC"/>
    <property type="match status" value="1"/>
</dbReference>
<evidence type="ECO:0000313" key="2">
    <source>
        <dbReference type="Proteomes" id="UP000032233"/>
    </source>
</evidence>
<name>A0A0D2JYX8_9BACT</name>
<proteinExistence type="predicted"/>
<reference evidence="1 2" key="1">
    <citation type="submission" date="2013-11" db="EMBL/GenBank/DDBJ databases">
        <title>Metagenomic analysis of a methanogenic consortium involved in long chain n-alkane degradation.</title>
        <authorList>
            <person name="Davidova I.A."/>
            <person name="Callaghan A.V."/>
            <person name="Wawrik B."/>
            <person name="Pruitt S."/>
            <person name="Marks C."/>
            <person name="Duncan K.E."/>
            <person name="Suflita J.M."/>
        </authorList>
    </citation>
    <scope>NUCLEOTIDE SEQUENCE [LARGE SCALE GENOMIC DNA]</scope>
    <source>
        <strain evidence="1 2">SPR</strain>
    </source>
</reference>
<dbReference type="InParanoid" id="A0A0D2JYX8"/>
<dbReference type="AlphaFoldDB" id="A0A0D2JYX8"/>
<dbReference type="OrthoDB" id="307209at2"/>
<dbReference type="Proteomes" id="UP000032233">
    <property type="component" value="Unassembled WGS sequence"/>
</dbReference>
<evidence type="ECO:0000313" key="1">
    <source>
        <dbReference type="EMBL" id="KIX14765.1"/>
    </source>
</evidence>
<comment type="caution">
    <text evidence="1">The sequence shown here is derived from an EMBL/GenBank/DDBJ whole genome shotgun (WGS) entry which is preliminary data.</text>
</comment>
<evidence type="ECO:0008006" key="3">
    <source>
        <dbReference type="Google" id="ProtNLM"/>
    </source>
</evidence>
<dbReference type="RefSeq" id="WP_044347415.1">
    <property type="nucleotide sequence ID" value="NZ_AZAC01000008.1"/>
</dbReference>